<evidence type="ECO:0000313" key="1">
    <source>
        <dbReference type="EMBL" id="SCB58492.1"/>
    </source>
</evidence>
<gene>
    <name evidence="1" type="ORF">GA0061105_104421</name>
</gene>
<sequence length="81" mass="9178">MSTNPLTSEPVEDFVSRLEAMTEDELFVIMNDLEKASEAAKGGAAEEILARIALAESEIERRYPGRLLAPYRDWKQRQPLL</sequence>
<reference evidence="1 2" key="1">
    <citation type="submission" date="2016-08" db="EMBL/GenBank/DDBJ databases">
        <authorList>
            <person name="Seilhamer J.J."/>
        </authorList>
    </citation>
    <scope>NUCLEOTIDE SEQUENCE [LARGE SCALE GENOMIC DNA]</scope>
    <source>
        <strain evidence="1 2">HBR26</strain>
    </source>
</reference>
<dbReference type="STRING" id="1138170.GA0061105_104421"/>
<evidence type="ECO:0000313" key="2">
    <source>
        <dbReference type="Proteomes" id="UP000198723"/>
    </source>
</evidence>
<accession>A0A1C3Y220</accession>
<dbReference type="Proteomes" id="UP000198723">
    <property type="component" value="Unassembled WGS sequence"/>
</dbReference>
<organism evidence="1 2">
    <name type="scientific">Rhizobium aethiopicum</name>
    <dbReference type="NCBI Taxonomy" id="1138170"/>
    <lineage>
        <taxon>Bacteria</taxon>
        <taxon>Pseudomonadati</taxon>
        <taxon>Pseudomonadota</taxon>
        <taxon>Alphaproteobacteria</taxon>
        <taxon>Hyphomicrobiales</taxon>
        <taxon>Rhizobiaceae</taxon>
        <taxon>Rhizobium/Agrobacterium group</taxon>
        <taxon>Rhizobium</taxon>
    </lineage>
</organism>
<dbReference type="RefSeq" id="WP_092750303.1">
    <property type="nucleotide sequence ID" value="NZ_FMAJ01000004.1"/>
</dbReference>
<dbReference type="AlphaFoldDB" id="A0A1C3Y220"/>
<dbReference type="EMBL" id="FMAJ01000004">
    <property type="protein sequence ID" value="SCB58492.1"/>
    <property type="molecule type" value="Genomic_DNA"/>
</dbReference>
<proteinExistence type="predicted"/>
<name>A0A1C3Y220_9HYPH</name>
<protein>
    <submittedName>
        <fullName evidence="1">Uncharacterized protein</fullName>
    </submittedName>
</protein>